<dbReference type="CDD" id="cd03413">
    <property type="entry name" value="CbiK_C"/>
    <property type="match status" value="1"/>
</dbReference>
<keyword evidence="2" id="KW-0479">Metal-binding</keyword>
<sequence>MKKIALYFLVPLLVGLLLTGCGSTATNDQAKEPPASQDKKAILVVSFGTSYPDARKACIESTENKIKDTFKDYQTRRAFTSDIIIKKLADRDKLMVDDPEQALTKLQQEGYKQVVVQPLHIIPGKEFDDLKAVVDKFAADKAFDKLVLGRPLLGYQIDSNNTKDFDVAVDALKKQLPALQEKQIVVFMGHGTEHQSNTAYQMMNDTIKQANLPAIVGTVEGSPTLDEVKASLAQLQVQDVTLMPLMLVAGDHANNDMAGDEEDSWKTQLKKEGYTVTPYLHGLGENEAIQAIFVQHTQDAIDQLNK</sequence>
<dbReference type="PANTHER" id="PTHR33542:SF3">
    <property type="entry name" value="SIROHYDROCHLORIN FERROCHELATASE, CHLOROPLASTIC"/>
    <property type="match status" value="1"/>
</dbReference>
<evidence type="ECO:0000256" key="1">
    <source>
        <dbReference type="PIRSR" id="PIRSR033579-1"/>
    </source>
</evidence>
<dbReference type="PANTHER" id="PTHR33542">
    <property type="entry name" value="SIROHYDROCHLORIN FERROCHELATASE, CHLOROPLASTIC"/>
    <property type="match status" value="1"/>
</dbReference>
<keyword evidence="5" id="KW-1185">Reference proteome</keyword>
<dbReference type="InterPro" id="IPR050963">
    <property type="entry name" value="Sirohydro_Cobaltochel/CbiX"/>
</dbReference>
<dbReference type="GO" id="GO:0019251">
    <property type="term" value="P:anaerobic cobalamin biosynthetic process"/>
    <property type="evidence" value="ECO:0007669"/>
    <property type="project" value="InterPro"/>
</dbReference>
<keyword evidence="3" id="KW-0732">Signal</keyword>
<dbReference type="AlphaFoldDB" id="A0A1M6UHT1"/>
<dbReference type="RefSeq" id="WP_072915442.1">
    <property type="nucleotide sequence ID" value="NZ_FRAR01000020.1"/>
</dbReference>
<feature type="binding site" evidence="2">
    <location>
        <position position="220"/>
    </location>
    <ligand>
        <name>Co(2+)</name>
        <dbReference type="ChEBI" id="CHEBI:48828"/>
    </ligand>
</feature>
<name>A0A1M6UHT1_9FIRM</name>
<dbReference type="GO" id="GO:0046872">
    <property type="term" value="F:metal ion binding"/>
    <property type="evidence" value="ECO:0007669"/>
    <property type="project" value="UniProtKB-KW"/>
</dbReference>
<evidence type="ECO:0000256" key="2">
    <source>
        <dbReference type="PIRSR" id="PIRSR033579-3"/>
    </source>
</evidence>
<proteinExistence type="predicted"/>
<dbReference type="PROSITE" id="PS51257">
    <property type="entry name" value="PROKAR_LIPOPROTEIN"/>
    <property type="match status" value="1"/>
</dbReference>
<dbReference type="InterPro" id="IPR010388">
    <property type="entry name" value="Anaerobic_Co-chelatase"/>
</dbReference>
<dbReference type="Gene3D" id="3.40.50.1400">
    <property type="match status" value="2"/>
</dbReference>
<feature type="signal peptide" evidence="3">
    <location>
        <begin position="1"/>
        <end position="30"/>
    </location>
</feature>
<evidence type="ECO:0000256" key="3">
    <source>
        <dbReference type="SAM" id="SignalP"/>
    </source>
</evidence>
<organism evidence="4 5">
    <name type="scientific">Desulforamulus aeronauticus DSM 10349</name>
    <dbReference type="NCBI Taxonomy" id="1121421"/>
    <lineage>
        <taxon>Bacteria</taxon>
        <taxon>Bacillati</taxon>
        <taxon>Bacillota</taxon>
        <taxon>Clostridia</taxon>
        <taxon>Eubacteriales</taxon>
        <taxon>Peptococcaceae</taxon>
        <taxon>Desulforamulus</taxon>
    </lineage>
</organism>
<protein>
    <submittedName>
        <fullName evidence="4">Sirohydrochlorin cobaltochelatase</fullName>
    </submittedName>
</protein>
<gene>
    <name evidence="4" type="ORF">SAMN02745123_02775</name>
</gene>
<dbReference type="CDD" id="cd03412">
    <property type="entry name" value="CbiK_N"/>
    <property type="match status" value="1"/>
</dbReference>
<keyword evidence="2" id="KW-0170">Cobalt</keyword>
<dbReference type="PIRSF" id="PIRSF033579">
    <property type="entry name" value="Anaer_Co_chel"/>
    <property type="match status" value="1"/>
</dbReference>
<dbReference type="Pfam" id="PF06180">
    <property type="entry name" value="CbiK"/>
    <property type="match status" value="1"/>
</dbReference>
<accession>A0A1M6UHT1</accession>
<feature type="chain" id="PRO_5013200876" evidence="3">
    <location>
        <begin position="31"/>
        <end position="306"/>
    </location>
</feature>
<dbReference type="Proteomes" id="UP000183997">
    <property type="component" value="Unassembled WGS sequence"/>
</dbReference>
<dbReference type="STRING" id="1121421.SAMN02745123_02775"/>
<reference evidence="5" key="1">
    <citation type="submission" date="2016-11" db="EMBL/GenBank/DDBJ databases">
        <authorList>
            <person name="Varghese N."/>
            <person name="Submissions S."/>
        </authorList>
    </citation>
    <scope>NUCLEOTIDE SEQUENCE [LARGE SCALE GENOMIC DNA]</scope>
    <source>
        <strain evidence="5">DSM 10349</strain>
    </source>
</reference>
<feature type="binding site" evidence="2">
    <location>
        <position position="190"/>
    </location>
    <ligand>
        <name>Co(2+)</name>
        <dbReference type="ChEBI" id="CHEBI:48828"/>
    </ligand>
</feature>
<dbReference type="EMBL" id="FRAR01000020">
    <property type="protein sequence ID" value="SHK68804.1"/>
    <property type="molecule type" value="Genomic_DNA"/>
</dbReference>
<feature type="active site" description="Proton acceptor" evidence="1">
    <location>
        <position position="190"/>
    </location>
</feature>
<feature type="binding site" evidence="2">
    <location>
        <position position="252"/>
    </location>
    <ligand>
        <name>Co(2+)</name>
        <dbReference type="ChEBI" id="CHEBI:48828"/>
    </ligand>
</feature>
<evidence type="ECO:0000313" key="5">
    <source>
        <dbReference type="Proteomes" id="UP000183997"/>
    </source>
</evidence>
<evidence type="ECO:0000313" key="4">
    <source>
        <dbReference type="EMBL" id="SHK68804.1"/>
    </source>
</evidence>
<dbReference type="GO" id="GO:0016852">
    <property type="term" value="F:sirohydrochlorin cobaltochelatase activity"/>
    <property type="evidence" value="ECO:0007669"/>
    <property type="project" value="InterPro"/>
</dbReference>
<dbReference type="SUPFAM" id="SSF53800">
    <property type="entry name" value="Chelatase"/>
    <property type="match status" value="1"/>
</dbReference>